<evidence type="ECO:0000313" key="3">
    <source>
        <dbReference type="Proteomes" id="UP001177023"/>
    </source>
</evidence>
<reference evidence="2" key="1">
    <citation type="submission" date="2023-06" db="EMBL/GenBank/DDBJ databases">
        <authorList>
            <person name="Delattre M."/>
        </authorList>
    </citation>
    <scope>NUCLEOTIDE SEQUENCE</scope>
    <source>
        <strain evidence="2">AF72</strain>
    </source>
</reference>
<dbReference type="EMBL" id="CATQJA010001734">
    <property type="protein sequence ID" value="CAJ0568394.1"/>
    <property type="molecule type" value="Genomic_DNA"/>
</dbReference>
<accession>A0AA36CG49</accession>
<feature type="region of interest" description="Disordered" evidence="1">
    <location>
        <begin position="25"/>
        <end position="67"/>
    </location>
</feature>
<keyword evidence="3" id="KW-1185">Reference proteome</keyword>
<organism evidence="2 3">
    <name type="scientific">Mesorhabditis spiculigera</name>
    <dbReference type="NCBI Taxonomy" id="96644"/>
    <lineage>
        <taxon>Eukaryota</taxon>
        <taxon>Metazoa</taxon>
        <taxon>Ecdysozoa</taxon>
        <taxon>Nematoda</taxon>
        <taxon>Chromadorea</taxon>
        <taxon>Rhabditida</taxon>
        <taxon>Rhabditina</taxon>
        <taxon>Rhabditomorpha</taxon>
        <taxon>Rhabditoidea</taxon>
        <taxon>Rhabditidae</taxon>
        <taxon>Mesorhabditinae</taxon>
        <taxon>Mesorhabditis</taxon>
    </lineage>
</organism>
<evidence type="ECO:0000313" key="2">
    <source>
        <dbReference type="EMBL" id="CAJ0568394.1"/>
    </source>
</evidence>
<name>A0AA36CG49_9BILA</name>
<feature type="non-terminal residue" evidence="2">
    <location>
        <position position="167"/>
    </location>
</feature>
<sequence>MIDAVDPSSARFRSETYYVGKRAEMLKRKAQRDRRMSERQEEQLAVEAPSASTSTSSNISTIPEKPRIRHVSTGVLLQANGPSDCESTEPRRSSVACTVDAARTPPEKLETRAKPQLVRPLEKKRVSHPTYGSKTALTGPAITPRLRYTREKSGQKPRNDREECTIL</sequence>
<proteinExistence type="predicted"/>
<feature type="compositionally biased region" description="Basic and acidic residues" evidence="1">
    <location>
        <begin position="25"/>
        <end position="42"/>
    </location>
</feature>
<feature type="region of interest" description="Disordered" evidence="1">
    <location>
        <begin position="79"/>
        <end position="167"/>
    </location>
</feature>
<protein>
    <submittedName>
        <fullName evidence="2">Uncharacterized protein</fullName>
    </submittedName>
</protein>
<dbReference type="AlphaFoldDB" id="A0AA36CG49"/>
<comment type="caution">
    <text evidence="2">The sequence shown here is derived from an EMBL/GenBank/DDBJ whole genome shotgun (WGS) entry which is preliminary data.</text>
</comment>
<feature type="compositionally biased region" description="Basic and acidic residues" evidence="1">
    <location>
        <begin position="148"/>
        <end position="167"/>
    </location>
</feature>
<gene>
    <name evidence="2" type="ORF">MSPICULIGERA_LOCUS6914</name>
</gene>
<feature type="compositionally biased region" description="Low complexity" evidence="1">
    <location>
        <begin position="48"/>
        <end position="63"/>
    </location>
</feature>
<dbReference type="Proteomes" id="UP001177023">
    <property type="component" value="Unassembled WGS sequence"/>
</dbReference>
<evidence type="ECO:0000256" key="1">
    <source>
        <dbReference type="SAM" id="MobiDB-lite"/>
    </source>
</evidence>